<evidence type="ECO:0000256" key="6">
    <source>
        <dbReference type="ARBA" id="ARBA00022842"/>
    </source>
</evidence>
<keyword evidence="8 9" id="KW-0119">Carbohydrate metabolism</keyword>
<reference evidence="12" key="1">
    <citation type="journal article" date="2019" name="Int. J. Syst. Evol. Microbiol.">
        <title>The Global Catalogue of Microorganisms (GCM) 10K type strain sequencing project: providing services to taxonomists for standard genome sequencing and annotation.</title>
        <authorList>
            <consortium name="The Broad Institute Genomics Platform"/>
            <consortium name="The Broad Institute Genome Sequencing Center for Infectious Disease"/>
            <person name="Wu L."/>
            <person name="Ma J."/>
        </authorList>
    </citation>
    <scope>NUCLEOTIDE SEQUENCE [LARGE SCALE GENOMIC DNA]</scope>
    <source>
        <strain evidence="12">CCUG 43304</strain>
    </source>
</reference>
<evidence type="ECO:0000259" key="10">
    <source>
        <dbReference type="Pfam" id="PF00294"/>
    </source>
</evidence>
<evidence type="ECO:0000313" key="11">
    <source>
        <dbReference type="EMBL" id="MFC6356498.1"/>
    </source>
</evidence>
<evidence type="ECO:0000313" key="12">
    <source>
        <dbReference type="Proteomes" id="UP001596306"/>
    </source>
</evidence>
<feature type="binding site" evidence="9">
    <location>
        <position position="151"/>
    </location>
    <ligand>
        <name>substrate</name>
    </ligand>
</feature>
<feature type="active site" description="Proton acceptor" evidence="9">
    <location>
        <position position="263"/>
    </location>
</feature>
<comment type="subcellular location">
    <subcellularLocation>
        <location evidence="9">Cytoplasm</location>
    </subcellularLocation>
</comment>
<dbReference type="InterPro" id="IPR011611">
    <property type="entry name" value="PfkB_dom"/>
</dbReference>
<feature type="binding site" evidence="9">
    <location>
        <position position="293"/>
    </location>
    <ligand>
        <name>K(+)</name>
        <dbReference type="ChEBI" id="CHEBI:29103"/>
    </ligand>
</feature>
<dbReference type="InterPro" id="IPR029056">
    <property type="entry name" value="Ribokinase-like"/>
</dbReference>
<dbReference type="Proteomes" id="UP001596306">
    <property type="component" value="Unassembled WGS sequence"/>
</dbReference>
<dbReference type="Gene3D" id="3.40.1190.20">
    <property type="match status" value="1"/>
</dbReference>
<feature type="domain" description="Carbohydrate kinase PfkB" evidence="10">
    <location>
        <begin position="15"/>
        <end position="304"/>
    </location>
</feature>
<protein>
    <recommendedName>
        <fullName evidence="9">Ribokinase</fullName>
        <shortName evidence="9">RK</shortName>
        <ecNumber evidence="9">2.7.1.15</ecNumber>
    </recommendedName>
</protein>
<evidence type="ECO:0000256" key="9">
    <source>
        <dbReference type="HAMAP-Rule" id="MF_01987"/>
    </source>
</evidence>
<comment type="catalytic activity">
    <reaction evidence="9">
        <text>D-ribose + ATP = D-ribose 5-phosphate + ADP + H(+)</text>
        <dbReference type="Rhea" id="RHEA:13697"/>
        <dbReference type="ChEBI" id="CHEBI:15378"/>
        <dbReference type="ChEBI" id="CHEBI:30616"/>
        <dbReference type="ChEBI" id="CHEBI:47013"/>
        <dbReference type="ChEBI" id="CHEBI:78346"/>
        <dbReference type="ChEBI" id="CHEBI:456216"/>
        <dbReference type="EC" id="2.7.1.15"/>
    </reaction>
</comment>
<comment type="subunit">
    <text evidence="9">Homodimer.</text>
</comment>
<comment type="activity regulation">
    <text evidence="9">Activated by a monovalent cation that binds near, but not in, the active site. The most likely occupant of the site in vivo is potassium. Ion binding induces a conformational change that may alter substrate affinity.</text>
</comment>
<evidence type="ECO:0000256" key="3">
    <source>
        <dbReference type="ARBA" id="ARBA00022741"/>
    </source>
</evidence>
<comment type="cofactor">
    <cofactor evidence="9">
        <name>Mg(2+)</name>
        <dbReference type="ChEBI" id="CHEBI:18420"/>
    </cofactor>
    <text evidence="9">Requires a divalent cation, most likely magnesium in vivo, as an electrophilic catalyst to aid phosphoryl group transfer. It is the chelate of the metal and the nucleotide that is the actual substrate.</text>
</comment>
<evidence type="ECO:0000256" key="2">
    <source>
        <dbReference type="ARBA" id="ARBA00022723"/>
    </source>
</evidence>
<feature type="binding site" evidence="9">
    <location>
        <position position="257"/>
    </location>
    <ligand>
        <name>K(+)</name>
        <dbReference type="ChEBI" id="CHEBI:29103"/>
    </ligand>
</feature>
<dbReference type="EMBL" id="JBHSTP010000002">
    <property type="protein sequence ID" value="MFC6356498.1"/>
    <property type="molecule type" value="Genomic_DNA"/>
</dbReference>
<dbReference type="CDD" id="cd01174">
    <property type="entry name" value="ribokinase"/>
    <property type="match status" value="1"/>
</dbReference>
<proteinExistence type="inferred from homology"/>
<dbReference type="HAMAP" id="MF_01987">
    <property type="entry name" value="Ribokinase"/>
    <property type="match status" value="1"/>
</dbReference>
<gene>
    <name evidence="9" type="primary">rbsK</name>
    <name evidence="11" type="ORF">ACFQB0_10295</name>
</gene>
<feature type="binding site" evidence="9">
    <location>
        <begin position="262"/>
        <end position="263"/>
    </location>
    <ligand>
        <name>ATP</name>
        <dbReference type="ChEBI" id="CHEBI:30616"/>
    </ligand>
</feature>
<feature type="binding site" evidence="9">
    <location>
        <begin position="22"/>
        <end position="24"/>
    </location>
    <ligand>
        <name>substrate</name>
    </ligand>
</feature>
<keyword evidence="1 9" id="KW-0808">Transferase</keyword>
<comment type="caution">
    <text evidence="9">Lacks conserved residue(s) required for the propagation of feature annotation.</text>
</comment>
<feature type="binding site" evidence="9">
    <location>
        <position position="195"/>
    </location>
    <ligand>
        <name>ATP</name>
        <dbReference type="ChEBI" id="CHEBI:30616"/>
    </ligand>
</feature>
<evidence type="ECO:0000256" key="1">
    <source>
        <dbReference type="ARBA" id="ARBA00022679"/>
    </source>
</evidence>
<feature type="binding site" evidence="9">
    <location>
        <position position="263"/>
    </location>
    <ligand>
        <name>substrate</name>
    </ligand>
</feature>
<dbReference type="InterPro" id="IPR011877">
    <property type="entry name" value="Ribokinase"/>
</dbReference>
<name>A0ABW1VI30_9MICO</name>
<feature type="binding site" evidence="9">
    <location>
        <position position="259"/>
    </location>
    <ligand>
        <name>K(+)</name>
        <dbReference type="ChEBI" id="CHEBI:29103"/>
    </ligand>
</feature>
<evidence type="ECO:0000256" key="4">
    <source>
        <dbReference type="ARBA" id="ARBA00022777"/>
    </source>
</evidence>
<dbReference type="InterPro" id="IPR002139">
    <property type="entry name" value="Ribo/fructo_kinase"/>
</dbReference>
<keyword evidence="4 9" id="KW-0418">Kinase</keyword>
<dbReference type="PRINTS" id="PR00990">
    <property type="entry name" value="RIBOKINASE"/>
</dbReference>
<accession>A0ABW1VI30</accession>
<sequence length="326" mass="33787">MSETMFHPQGADRGVLIVGSVTADLTTFSHRLPLRGETVLGADFTLVLGGKGANQAIAASRAGAEAHLVACVGTDLFQDLVTNGLREAGVNVDHVRAVDGPTGIAHIRVDDSGENDIVMVPLANDSLDERQVDEAFADRSACSALLLTQLEVPLSLTVHAMRKAHEAGLTVVLDPAPAQVLDLSIWPLVDIVTPNETEATILTNIPVTDADSAVAAGRWFVERGVRSAIITMAAAGAVLVSADETLFFDTIPVTAVDTTAAGDAFAGYLGASIVQGHDLPSAIRRAIAAGAITVTRRGASPSLPGRDDVDALLAFHVGREHGESGA</sequence>
<dbReference type="Pfam" id="PF00294">
    <property type="entry name" value="PfkB"/>
    <property type="match status" value="1"/>
</dbReference>
<keyword evidence="3 9" id="KW-0547">Nucleotide-binding</keyword>
<dbReference type="PANTHER" id="PTHR10584">
    <property type="entry name" value="SUGAR KINASE"/>
    <property type="match status" value="1"/>
</dbReference>
<dbReference type="GO" id="GO:0004747">
    <property type="term" value="F:ribokinase activity"/>
    <property type="evidence" value="ECO:0007669"/>
    <property type="project" value="UniProtKB-EC"/>
</dbReference>
<feature type="binding site" evidence="9">
    <location>
        <position position="302"/>
    </location>
    <ligand>
        <name>K(+)</name>
        <dbReference type="ChEBI" id="CHEBI:29103"/>
    </ligand>
</feature>
<feature type="binding site" evidence="9">
    <location>
        <position position="296"/>
    </location>
    <ligand>
        <name>K(+)</name>
        <dbReference type="ChEBI" id="CHEBI:29103"/>
    </ligand>
</feature>
<comment type="pathway">
    <text evidence="9">Carbohydrate metabolism; D-ribose degradation; D-ribose 5-phosphate from beta-D-ribopyranose: step 2/2.</text>
</comment>
<dbReference type="EC" id="2.7.1.15" evidence="9"/>
<comment type="caution">
    <text evidence="11">The sequence shown here is derived from an EMBL/GenBank/DDBJ whole genome shotgun (WGS) entry which is preliminary data.</text>
</comment>
<comment type="function">
    <text evidence="9">Catalyzes the phosphorylation of ribose at O-5 in a reaction requiring ATP and magnesium. The resulting D-ribose-5-phosphate can then be used either for sythesis of nucleotides, histidine, and tryptophan, or as a component of the pentose phosphate pathway.</text>
</comment>
<organism evidence="11 12">
    <name type="scientific">Luethyella okanaganae</name>
    <dbReference type="NCBI Taxonomy" id="69372"/>
    <lineage>
        <taxon>Bacteria</taxon>
        <taxon>Bacillati</taxon>
        <taxon>Actinomycetota</taxon>
        <taxon>Actinomycetes</taxon>
        <taxon>Micrococcales</taxon>
        <taxon>Microbacteriaceae</taxon>
        <taxon>Luethyella</taxon>
    </lineage>
</organism>
<keyword evidence="6 9" id="KW-0460">Magnesium</keyword>
<evidence type="ECO:0000256" key="8">
    <source>
        <dbReference type="ARBA" id="ARBA00023277"/>
    </source>
</evidence>
<dbReference type="PANTHER" id="PTHR10584:SF166">
    <property type="entry name" value="RIBOKINASE"/>
    <property type="match status" value="1"/>
</dbReference>
<feature type="binding site" evidence="9">
    <location>
        <begin position="50"/>
        <end position="54"/>
    </location>
    <ligand>
        <name>substrate</name>
    </ligand>
</feature>
<comment type="similarity">
    <text evidence="9">Belongs to the carbohydrate kinase PfkB family. Ribokinase subfamily.</text>
</comment>
<keyword evidence="7 9" id="KW-0630">Potassium</keyword>
<keyword evidence="2 9" id="KW-0479">Metal-binding</keyword>
<keyword evidence="9" id="KW-0963">Cytoplasm</keyword>
<keyword evidence="12" id="KW-1185">Reference proteome</keyword>
<evidence type="ECO:0000256" key="7">
    <source>
        <dbReference type="ARBA" id="ARBA00022958"/>
    </source>
</evidence>
<dbReference type="RefSeq" id="WP_386730996.1">
    <property type="nucleotide sequence ID" value="NZ_JBHSTP010000002.1"/>
</dbReference>
<evidence type="ECO:0000256" key="5">
    <source>
        <dbReference type="ARBA" id="ARBA00022840"/>
    </source>
</evidence>
<dbReference type="SUPFAM" id="SSF53613">
    <property type="entry name" value="Ribokinase-like"/>
    <property type="match status" value="1"/>
</dbReference>
<feature type="binding site" evidence="9">
    <location>
        <position position="298"/>
    </location>
    <ligand>
        <name>K(+)</name>
        <dbReference type="ChEBI" id="CHEBI:29103"/>
    </ligand>
</feature>
<keyword evidence="5 9" id="KW-0067">ATP-binding</keyword>